<sequence length="1080" mass="123259">MKHLTLFFTLISFSFFSQNNPLWMRHSSISPDGTQIVFTYKGDLYKVSSNGGTAQQLTYHNAHDYKAVWNKDGSKIAFASNRYGNFDVYVMSSKGGQARRLTYHSNNEVPYSFSADDKNVVFGALRQDAANHRQHPHRSQSELYSVPVKTGRVSQLLTLPAEDIQFSKDGKTMLYHDKKGGENEWRKHHTSAITRDIWTYNTKTGDHKMITTNSAEDRQPIFTSDEKEIYYLSEKSGSFNVHKLSLSNPSQSQQITSFKLHPVRFLSFGNGILSFGYDGELYTMREGQKPKKISVNIITQDKENTEKFISVNGGINEMAVSPNGKEIAFIARGEVFVTSVDKSFTKRLTNTPQNERFVSWGPEGKSVIYSSERNGKWSVFKTEKVRKEEPFFYAATLIKEETLIKNKVDNYLAQYSPDGKKIAFIEGRRTLKIKDVESKKEVTLLTPKDLFHMRDGDKYFTWSPDSKWLLVDWNKTLSNSEILLMAADGSKRINLNESGYYDWRPKWVNDGKQMLWFSNRNGLKSYATSGRSQSDVFSMFFSQDAWDNFNLSDEDYKLMQAVKEEEKKQKTKNKKDDKKKDKKAKEKDTKKKKVKLLTFDWDNMKDRTKRLTIHSSRLGDAVLSKKGDYLYYLASFEGRSNLWSTNLRTRETKMLMKLNVGYGSLQWDKEMKNLYLLSGGSISKLNPSAKKRETVKIKGEIKLDEYAEREAMFDHVWIRTNAIFYEPTFHGINWNKMKKEYQKYLPHISNAYEFSEMLSELLGELNVSHAGSGYRGSNVSNADATASLGIFMDYNFKDDGIRIEEIIKGGPLDKANFKVSSGMIIKKINGITIDKNQDVAKYFNRKSGKFMLLEIYNPNDKKTQNITVKPISLGAEYGLLYKRWVKTNEKEVEKLSNGQLGYVHIPGMGDGPYRSIYQDMMGKYLDKKGVIVDTRFNGGGDLVADLAMFFTGVPFITYATAAKVVGGEPTSRWTKPTLTMFNESNYSDGHCYAQGYTDLKIGKTVGMPVPGTCSFAGWEGLPNGSYWGVVPVSAKNKAGEWMENNQTEPMIKVKNMPGKIDNGIDQQLIRSVKELMKDVN</sequence>
<dbReference type="EC" id="3.4.21.-" evidence="7"/>
<dbReference type="CDD" id="cd07562">
    <property type="entry name" value="Peptidase_S41_TRI"/>
    <property type="match status" value="1"/>
</dbReference>
<dbReference type="RefSeq" id="WP_109404601.1">
    <property type="nucleotide sequence ID" value="NZ_QFFG01000003.1"/>
</dbReference>
<dbReference type="InterPro" id="IPR029045">
    <property type="entry name" value="ClpP/crotonase-like_dom_sf"/>
</dbReference>
<dbReference type="Pfam" id="PF14684">
    <property type="entry name" value="Tricorn_C1"/>
    <property type="match status" value="1"/>
</dbReference>
<comment type="similarity">
    <text evidence="2 7">Belongs to the peptidase S41B family.</text>
</comment>
<feature type="domain" description="Tricorn protease C1" evidence="12">
    <location>
        <begin position="706"/>
        <end position="763"/>
    </location>
</feature>
<dbReference type="SUPFAM" id="SSF82171">
    <property type="entry name" value="DPP6 N-terminal domain-like"/>
    <property type="match status" value="1"/>
</dbReference>
<dbReference type="Pfam" id="PF03572">
    <property type="entry name" value="Peptidase_S41"/>
    <property type="match status" value="1"/>
</dbReference>
<dbReference type="GO" id="GO:0008236">
    <property type="term" value="F:serine-type peptidase activity"/>
    <property type="evidence" value="ECO:0007669"/>
    <property type="project" value="UniProtKB-UniRule"/>
</dbReference>
<dbReference type="PANTHER" id="PTHR43253:SF1">
    <property type="entry name" value="TRICORN PROTEASE HOMOLOG 2-RELATED"/>
    <property type="match status" value="1"/>
</dbReference>
<organism evidence="13 14">
    <name type="scientific">Polaribacter aquimarinus</name>
    <dbReference type="NCBI Taxonomy" id="2100726"/>
    <lineage>
        <taxon>Bacteria</taxon>
        <taxon>Pseudomonadati</taxon>
        <taxon>Bacteroidota</taxon>
        <taxon>Flavobacteriia</taxon>
        <taxon>Flavobacteriales</taxon>
        <taxon>Flavobacteriaceae</taxon>
    </lineage>
</organism>
<dbReference type="InterPro" id="IPR028204">
    <property type="entry name" value="Tricorn_C1"/>
</dbReference>
<evidence type="ECO:0000256" key="8">
    <source>
        <dbReference type="PIRSR" id="PIRSR036421-1"/>
    </source>
</evidence>
<evidence type="ECO:0000256" key="4">
    <source>
        <dbReference type="ARBA" id="ARBA00022670"/>
    </source>
</evidence>
<evidence type="ECO:0000313" key="13">
    <source>
        <dbReference type="EMBL" id="PWG05054.1"/>
    </source>
</evidence>
<feature type="domain" description="Tail specific protease" evidence="11">
    <location>
        <begin position="900"/>
        <end position="1053"/>
    </location>
</feature>
<evidence type="ECO:0000256" key="3">
    <source>
        <dbReference type="ARBA" id="ARBA00022490"/>
    </source>
</evidence>
<dbReference type="Gene3D" id="2.30.42.10">
    <property type="match status" value="1"/>
</dbReference>
<dbReference type="GO" id="GO:0006508">
    <property type="term" value="P:proteolysis"/>
    <property type="evidence" value="ECO:0007669"/>
    <property type="project" value="UniProtKB-UniRule"/>
</dbReference>
<evidence type="ECO:0000256" key="10">
    <source>
        <dbReference type="SAM" id="MobiDB-lite"/>
    </source>
</evidence>
<dbReference type="InterPro" id="IPR011042">
    <property type="entry name" value="6-blade_b-propeller_TolB-like"/>
</dbReference>
<dbReference type="SUPFAM" id="SSF69304">
    <property type="entry name" value="Tricorn protease N-terminal domain"/>
    <property type="match status" value="1"/>
</dbReference>
<dbReference type="SUPFAM" id="SSF52096">
    <property type="entry name" value="ClpP/crotonase"/>
    <property type="match status" value="1"/>
</dbReference>
<dbReference type="InterPro" id="IPR012393">
    <property type="entry name" value="Tricorn_protease"/>
</dbReference>
<dbReference type="GO" id="GO:0005737">
    <property type="term" value="C:cytoplasm"/>
    <property type="evidence" value="ECO:0007669"/>
    <property type="project" value="UniProtKB-SubCell"/>
</dbReference>
<name>A0A2U2J9Q7_9FLAO</name>
<dbReference type="Pfam" id="PF26549">
    <property type="entry name" value="Tricorn_N"/>
    <property type="match status" value="1"/>
</dbReference>
<dbReference type="OrthoDB" id="9815657at2"/>
<dbReference type="Pfam" id="PF26550">
    <property type="entry name" value="Tricorn_2nd"/>
    <property type="match status" value="1"/>
</dbReference>
<feature type="active site" description="Charge relay system" evidence="8">
    <location>
        <position position="1043"/>
    </location>
</feature>
<evidence type="ECO:0000256" key="9">
    <source>
        <dbReference type="PIRSR" id="PIRSR036421-3"/>
    </source>
</evidence>
<feature type="active site" description="Nucleophile" evidence="8">
    <location>
        <position position="987"/>
    </location>
</feature>
<dbReference type="Gene3D" id="3.90.226.10">
    <property type="entry name" value="2-enoyl-CoA Hydratase, Chain A, domain 1"/>
    <property type="match status" value="1"/>
</dbReference>
<gene>
    <name evidence="13" type="ORF">DIS07_07310</name>
</gene>
<evidence type="ECO:0000259" key="12">
    <source>
        <dbReference type="Pfam" id="PF14684"/>
    </source>
</evidence>
<proteinExistence type="inferred from homology"/>
<keyword evidence="3 7" id="KW-0963">Cytoplasm</keyword>
<evidence type="ECO:0000256" key="1">
    <source>
        <dbReference type="ARBA" id="ARBA00004496"/>
    </source>
</evidence>
<comment type="subcellular location">
    <subcellularLocation>
        <location evidence="1 7">Cytoplasm</location>
    </subcellularLocation>
</comment>
<reference evidence="13 14" key="1">
    <citation type="submission" date="2018-05" db="EMBL/GenBank/DDBJ databases">
        <title>Polaribacter aquimarinus sp. nov., isolated from sediment in a sediment of sea.</title>
        <authorList>
            <person name="Lu D."/>
        </authorList>
    </citation>
    <scope>NUCLEOTIDE SEQUENCE [LARGE SCALE GENOMIC DNA]</scope>
    <source>
        <strain evidence="13 14">ZY113</strain>
    </source>
</reference>
<dbReference type="AlphaFoldDB" id="A0A2U2J9Q7"/>
<evidence type="ECO:0000256" key="6">
    <source>
        <dbReference type="ARBA" id="ARBA00022825"/>
    </source>
</evidence>
<dbReference type="Gene3D" id="2.120.10.30">
    <property type="entry name" value="TolB, C-terminal domain"/>
    <property type="match status" value="1"/>
</dbReference>
<keyword evidence="5 7" id="KW-0378">Hydrolase</keyword>
<evidence type="ECO:0000256" key="2">
    <source>
        <dbReference type="ARBA" id="ARBA00008524"/>
    </source>
</evidence>
<dbReference type="Proteomes" id="UP000245670">
    <property type="component" value="Unassembled WGS sequence"/>
</dbReference>
<comment type="caution">
    <text evidence="13">The sequence shown here is derived from an EMBL/GenBank/DDBJ whole genome shotgun (WGS) entry which is preliminary data.</text>
</comment>
<keyword evidence="4 7" id="KW-0645">Protease</keyword>
<dbReference type="PIRSF" id="PIRSF036421">
    <property type="entry name" value="Tricorn_protease"/>
    <property type="match status" value="1"/>
</dbReference>
<evidence type="ECO:0000256" key="7">
    <source>
        <dbReference type="PIRNR" id="PIRNR036421"/>
    </source>
</evidence>
<dbReference type="Gene3D" id="2.120.10.60">
    <property type="entry name" value="Tricorn protease N-terminal domain"/>
    <property type="match status" value="2"/>
</dbReference>
<evidence type="ECO:0000313" key="14">
    <source>
        <dbReference type="Proteomes" id="UP000245670"/>
    </source>
</evidence>
<protein>
    <recommendedName>
        <fullName evidence="7">Tricorn protease homolog</fullName>
        <ecNumber evidence="7">3.4.21.-</ecNumber>
    </recommendedName>
</protein>
<comment type="function">
    <text evidence="7">Degrades oligopeptides.</text>
</comment>
<keyword evidence="14" id="KW-1185">Reference proteome</keyword>
<keyword evidence="6 7" id="KW-0720">Serine protease</keyword>
<dbReference type="InterPro" id="IPR036034">
    <property type="entry name" value="PDZ_sf"/>
</dbReference>
<dbReference type="EMBL" id="QFFG01000003">
    <property type="protein sequence ID" value="PWG05054.1"/>
    <property type="molecule type" value="Genomic_DNA"/>
</dbReference>
<accession>A0A2U2J9Q7</accession>
<dbReference type="Gene3D" id="3.30.750.44">
    <property type="match status" value="1"/>
</dbReference>
<evidence type="ECO:0000256" key="5">
    <source>
        <dbReference type="ARBA" id="ARBA00022801"/>
    </source>
</evidence>
<evidence type="ECO:0000259" key="11">
    <source>
        <dbReference type="Pfam" id="PF03572"/>
    </source>
</evidence>
<dbReference type="SUPFAM" id="SSF50156">
    <property type="entry name" value="PDZ domain-like"/>
    <property type="match status" value="1"/>
</dbReference>
<dbReference type="PANTHER" id="PTHR43253">
    <property type="entry name" value="TRICORN PROTEASE HOMOLOG 2-RELATED"/>
    <property type="match status" value="1"/>
</dbReference>
<feature type="site" description="Transition state stabilizer; via amide nitrogen" evidence="9">
    <location>
        <position position="988"/>
    </location>
</feature>
<feature type="active site" description="Charge relay system" evidence="8">
    <location>
        <position position="769"/>
    </location>
</feature>
<dbReference type="InterPro" id="IPR005151">
    <property type="entry name" value="Tail-specific_protease"/>
</dbReference>
<feature type="region of interest" description="Disordered" evidence="10">
    <location>
        <begin position="564"/>
        <end position="589"/>
    </location>
</feature>